<dbReference type="EC" id="3.1.1.93" evidence="4"/>
<comment type="catalytic activity">
    <reaction evidence="10">
        <text>S-hexadecanoyl-L-cysteinyl-[protein] + H2O = L-cysteinyl-[protein] + hexadecanoate + H(+)</text>
        <dbReference type="Rhea" id="RHEA:19233"/>
        <dbReference type="Rhea" id="RHEA-COMP:10131"/>
        <dbReference type="Rhea" id="RHEA-COMP:11032"/>
        <dbReference type="ChEBI" id="CHEBI:7896"/>
        <dbReference type="ChEBI" id="CHEBI:15377"/>
        <dbReference type="ChEBI" id="CHEBI:15378"/>
        <dbReference type="ChEBI" id="CHEBI:29950"/>
        <dbReference type="ChEBI" id="CHEBI:74151"/>
        <dbReference type="EC" id="3.1.2.22"/>
    </reaction>
    <physiologicalReaction direction="left-to-right" evidence="10">
        <dbReference type="Rhea" id="RHEA:19234"/>
    </physiologicalReaction>
</comment>
<name>A0A4R6VW81_9HYPH</name>
<dbReference type="InterPro" id="IPR052382">
    <property type="entry name" value="ABHD10_acyl-thioesterase"/>
</dbReference>
<dbReference type="InterPro" id="IPR029058">
    <property type="entry name" value="AB_hydrolase_fold"/>
</dbReference>
<evidence type="ECO:0000313" key="14">
    <source>
        <dbReference type="Proteomes" id="UP000295391"/>
    </source>
</evidence>
<evidence type="ECO:0000256" key="2">
    <source>
        <dbReference type="ARBA" id="ARBA00022801"/>
    </source>
</evidence>
<keyword evidence="3" id="KW-0809">Transit peptide</keyword>
<dbReference type="PANTHER" id="PTHR16138">
    <property type="entry name" value="MYCOPHENOLIC ACID ACYL-GLUCURONIDE ESTERASE, MITOCHONDRIAL"/>
    <property type="match status" value="1"/>
</dbReference>
<organism evidence="13 14">
    <name type="scientific">Maritalea mobilis</name>
    <dbReference type="NCBI Taxonomy" id="483324"/>
    <lineage>
        <taxon>Bacteria</taxon>
        <taxon>Pseudomonadati</taxon>
        <taxon>Pseudomonadota</taxon>
        <taxon>Alphaproteobacteria</taxon>
        <taxon>Hyphomicrobiales</taxon>
        <taxon>Devosiaceae</taxon>
        <taxon>Maritalea</taxon>
    </lineage>
</organism>
<sequence length="257" mass="28441">MQQPTHWIDHQNHRSSHKLAVIHKSGGGPGLFWLGGFMSNMCGGKAEAVEALGQELGLSTTRFDYAAHGQSGGDFRDQTISSWLSDAIAVYEKFAEGPQILVGSSMGAWIALLLNRYLLEQGQPPAKALVLIAPGVDFTKRLLPHRFAPEDFAKLETEGELLRKSRYGDGPYIYSKDLVEDGNTHSLLDQPLKTGAPVHIIHGGEDPDVPLSHAQEIYRHFLHDDARFTLVPDGDHRLSRPEDLALMRKIIRSFASE</sequence>
<dbReference type="Proteomes" id="UP000295391">
    <property type="component" value="Unassembled WGS sequence"/>
</dbReference>
<dbReference type="InterPro" id="IPR000073">
    <property type="entry name" value="AB_hydrolase_1"/>
</dbReference>
<evidence type="ECO:0000313" key="13">
    <source>
        <dbReference type="EMBL" id="TDQ64531.1"/>
    </source>
</evidence>
<evidence type="ECO:0000256" key="9">
    <source>
        <dbReference type="ARBA" id="ARBA00046047"/>
    </source>
</evidence>
<dbReference type="AlphaFoldDB" id="A0A4R6VW81"/>
<dbReference type="EC" id="3.1.2.22" evidence="1"/>
<accession>A0A4R6VW81</accession>
<evidence type="ECO:0000256" key="3">
    <source>
        <dbReference type="ARBA" id="ARBA00022946"/>
    </source>
</evidence>
<evidence type="ECO:0000256" key="7">
    <source>
        <dbReference type="ARBA" id="ARBA00042645"/>
    </source>
</evidence>
<keyword evidence="14" id="KW-1185">Reference proteome</keyword>
<dbReference type="GO" id="GO:0008474">
    <property type="term" value="F:palmitoyl-(protein) hydrolase activity"/>
    <property type="evidence" value="ECO:0007669"/>
    <property type="project" value="UniProtKB-EC"/>
</dbReference>
<dbReference type="RefSeq" id="WP_133573122.1">
    <property type="nucleotide sequence ID" value="NZ_SNYR01000002.1"/>
</dbReference>
<evidence type="ECO:0000256" key="1">
    <source>
        <dbReference type="ARBA" id="ARBA00012423"/>
    </source>
</evidence>
<dbReference type="SUPFAM" id="SSF53474">
    <property type="entry name" value="alpha/beta-Hydrolases"/>
    <property type="match status" value="1"/>
</dbReference>
<dbReference type="OrthoDB" id="9813296at2"/>
<evidence type="ECO:0000256" key="4">
    <source>
        <dbReference type="ARBA" id="ARBA00039132"/>
    </source>
</evidence>
<comment type="catalytic activity">
    <reaction evidence="11">
        <text>mycophenolic acid O-acyl-beta-D-glucuronide + H2O = mycophenolate + D-glucuronate + H(+)</text>
        <dbReference type="Rhea" id="RHEA:34179"/>
        <dbReference type="ChEBI" id="CHEBI:15377"/>
        <dbReference type="ChEBI" id="CHEBI:15378"/>
        <dbReference type="ChEBI" id="CHEBI:58720"/>
        <dbReference type="ChEBI" id="CHEBI:62932"/>
        <dbReference type="ChEBI" id="CHEBI:66982"/>
        <dbReference type="EC" id="3.1.1.93"/>
    </reaction>
    <physiologicalReaction direction="left-to-right" evidence="11">
        <dbReference type="Rhea" id="RHEA:34180"/>
    </physiologicalReaction>
</comment>
<dbReference type="Pfam" id="PF12697">
    <property type="entry name" value="Abhydrolase_6"/>
    <property type="match status" value="1"/>
</dbReference>
<proteinExistence type="predicted"/>
<keyword evidence="2" id="KW-0378">Hydrolase</keyword>
<gene>
    <name evidence="13" type="ORF">ATL17_2552</name>
</gene>
<dbReference type="Gene3D" id="3.40.50.1820">
    <property type="entry name" value="alpha/beta hydrolase"/>
    <property type="match status" value="1"/>
</dbReference>
<dbReference type="EMBL" id="SNYR01000002">
    <property type="protein sequence ID" value="TDQ64531.1"/>
    <property type="molecule type" value="Genomic_DNA"/>
</dbReference>
<evidence type="ECO:0000256" key="11">
    <source>
        <dbReference type="ARBA" id="ARBA00047972"/>
    </source>
</evidence>
<evidence type="ECO:0000256" key="5">
    <source>
        <dbReference type="ARBA" id="ARBA00039314"/>
    </source>
</evidence>
<reference evidence="13 14" key="1">
    <citation type="submission" date="2019-03" db="EMBL/GenBank/DDBJ databases">
        <title>Genomic Encyclopedia of Type Strains, Phase III (KMG-III): the genomes of soil and plant-associated and newly described type strains.</title>
        <authorList>
            <person name="Whitman W."/>
        </authorList>
    </citation>
    <scope>NUCLEOTIDE SEQUENCE [LARGE SCALE GENOMIC DNA]</scope>
    <source>
        <strain evidence="13 14">CGMCC 1.7002</strain>
    </source>
</reference>
<evidence type="ECO:0000256" key="10">
    <source>
        <dbReference type="ARBA" id="ARBA00047409"/>
    </source>
</evidence>
<evidence type="ECO:0000256" key="8">
    <source>
        <dbReference type="ARBA" id="ARBA00042704"/>
    </source>
</evidence>
<dbReference type="PANTHER" id="PTHR16138:SF7">
    <property type="entry name" value="PALMITOYL-PROTEIN THIOESTERASE ABHD10, MITOCHONDRIAL"/>
    <property type="match status" value="1"/>
</dbReference>
<comment type="caution">
    <text evidence="13">The sequence shown here is derived from an EMBL/GenBank/DDBJ whole genome shotgun (WGS) entry which is preliminary data.</text>
</comment>
<evidence type="ECO:0000259" key="12">
    <source>
        <dbReference type="Pfam" id="PF12697"/>
    </source>
</evidence>
<dbReference type="GO" id="GO:0102390">
    <property type="term" value="F:mycophenolic acid acyl-glucuronide esterase activity"/>
    <property type="evidence" value="ECO:0007669"/>
    <property type="project" value="UniProtKB-EC"/>
</dbReference>
<evidence type="ECO:0000256" key="6">
    <source>
        <dbReference type="ARBA" id="ARBA00041520"/>
    </source>
</evidence>
<protein>
    <recommendedName>
        <fullName evidence="5">Palmitoyl-protein thioesterase ABHD10, mitochondrial</fullName>
        <ecNumber evidence="4">3.1.1.93</ecNumber>
        <ecNumber evidence="1">3.1.2.22</ecNumber>
    </recommendedName>
    <alternativeName>
        <fullName evidence="7">Acyl-protein thioesterase ABHD10</fullName>
    </alternativeName>
    <alternativeName>
        <fullName evidence="8">Alpha/beta hydrolase domain-containing protein 10</fullName>
    </alternativeName>
    <alternativeName>
        <fullName evidence="6">Mycophenolic acid acyl-glucuronide esterase, mitochondrial</fullName>
    </alternativeName>
</protein>
<comment type="function">
    <text evidence="9">Acts as an acyl-protein thioesterase that hydrolyzes fatty acids from acylated residues in proteins. Regulates the mitochondrial S-depalmitoylation of the nucleophilic active site residue of peroxiredoxin-5/PRDX5, a key antioxidant protein, therefore modulating mitochondrial antioxidant ability. Also catalyzes the deglucuronidation of mycophenolic acid acyl-glucuronide, an active metabolite of the immunosuppressant drug mycophenolate.</text>
</comment>
<feature type="domain" description="AB hydrolase-1" evidence="12">
    <location>
        <begin position="51"/>
        <end position="245"/>
    </location>
</feature>